<evidence type="ECO:0000313" key="6">
    <source>
        <dbReference type="EMBL" id="PYE54786.1"/>
    </source>
</evidence>
<dbReference type="Gene3D" id="3.30.470.20">
    <property type="entry name" value="ATP-grasp fold, B domain"/>
    <property type="match status" value="1"/>
</dbReference>
<name>A0A318S738_9DEIO</name>
<dbReference type="PANTHER" id="PTHR23132:SF23">
    <property type="entry name" value="D-ALANINE--D-ALANINE LIGASE B"/>
    <property type="match status" value="1"/>
</dbReference>
<organism evidence="6 7">
    <name type="scientific">Deinococcus yavapaiensis KR-236</name>
    <dbReference type="NCBI Taxonomy" id="694435"/>
    <lineage>
        <taxon>Bacteria</taxon>
        <taxon>Thermotogati</taxon>
        <taxon>Deinococcota</taxon>
        <taxon>Deinococci</taxon>
        <taxon>Deinococcales</taxon>
        <taxon>Deinococcaceae</taxon>
        <taxon>Deinococcus</taxon>
    </lineage>
</organism>
<evidence type="ECO:0000313" key="7">
    <source>
        <dbReference type="Proteomes" id="UP000248326"/>
    </source>
</evidence>
<evidence type="ECO:0000259" key="5">
    <source>
        <dbReference type="PROSITE" id="PS50975"/>
    </source>
</evidence>
<dbReference type="GO" id="GO:0071555">
    <property type="term" value="P:cell wall organization"/>
    <property type="evidence" value="ECO:0007669"/>
    <property type="project" value="UniProtKB-KW"/>
</dbReference>
<dbReference type="InterPro" id="IPR011095">
    <property type="entry name" value="Dala_Dala_lig_C"/>
</dbReference>
<gene>
    <name evidence="6" type="ORF">DES52_10456</name>
</gene>
<dbReference type="GO" id="GO:0046872">
    <property type="term" value="F:metal ion binding"/>
    <property type="evidence" value="ECO:0007669"/>
    <property type="project" value="InterPro"/>
</dbReference>
<evidence type="ECO:0000256" key="3">
    <source>
        <dbReference type="ARBA" id="ARBA00023316"/>
    </source>
</evidence>
<sequence>MTISAVRPFSNERNTVPPLRLGLTFDRREDYSRSPNLPPDFFGEFDEEPTIRALEEALASLGYAVDRIGNFDALLRRVAAGDRWDLVFNIAEGLGGRSREAHVPALLEAVGVPYTGSDPLTLALTLDKDFTKRVWRAHDLPTAPWFVAASPNDLGPELPVEFPLFVKPLHEGSSKGIDESAVVRDVASAAARVEHVQRVYGQPALLERFLPGPDYGVGIVGTGREAFALGAVRYLTTAPDAVRTFHEKEHHKALGRLSEPVEDASLRAHLEDLALRAYHAVDARDLGRVDLRADEHGAPQLLEINSLPNLDARHSGMVLMARERGMTYRDLLQLVVDSAHRRACISPHGALPARKGTR</sequence>
<protein>
    <submittedName>
        <fullName evidence="6">D-alanine-D-alanine ligase</fullName>
    </submittedName>
</protein>
<evidence type="ECO:0000256" key="1">
    <source>
        <dbReference type="ARBA" id="ARBA00010871"/>
    </source>
</evidence>
<accession>A0A318S738</accession>
<dbReference type="InterPro" id="IPR011761">
    <property type="entry name" value="ATP-grasp"/>
</dbReference>
<dbReference type="PROSITE" id="PS50975">
    <property type="entry name" value="ATP_GRASP"/>
    <property type="match status" value="1"/>
</dbReference>
<keyword evidence="7" id="KW-1185">Reference proteome</keyword>
<feature type="domain" description="ATP-grasp" evidence="5">
    <location>
        <begin position="132"/>
        <end position="337"/>
    </location>
</feature>
<dbReference type="SUPFAM" id="SSF56059">
    <property type="entry name" value="Glutathione synthetase ATP-binding domain-like"/>
    <property type="match status" value="1"/>
</dbReference>
<keyword evidence="4" id="KW-0067">ATP-binding</keyword>
<dbReference type="GO" id="GO:0008716">
    <property type="term" value="F:D-alanine-D-alanine ligase activity"/>
    <property type="evidence" value="ECO:0007669"/>
    <property type="project" value="InterPro"/>
</dbReference>
<dbReference type="EMBL" id="QJSX01000004">
    <property type="protein sequence ID" value="PYE54786.1"/>
    <property type="molecule type" value="Genomic_DNA"/>
</dbReference>
<comment type="similarity">
    <text evidence="1">Belongs to the D-alanine--D-alanine ligase family.</text>
</comment>
<proteinExistence type="inferred from homology"/>
<dbReference type="PANTHER" id="PTHR23132">
    <property type="entry name" value="D-ALANINE--D-ALANINE LIGASE"/>
    <property type="match status" value="1"/>
</dbReference>
<dbReference type="Gene3D" id="3.30.1490.20">
    <property type="entry name" value="ATP-grasp fold, A domain"/>
    <property type="match status" value="1"/>
</dbReference>
<dbReference type="Proteomes" id="UP000248326">
    <property type="component" value="Unassembled WGS sequence"/>
</dbReference>
<keyword evidence="3" id="KW-0961">Cell wall biogenesis/degradation</keyword>
<dbReference type="GO" id="GO:0005524">
    <property type="term" value="F:ATP binding"/>
    <property type="evidence" value="ECO:0007669"/>
    <property type="project" value="UniProtKB-UniRule"/>
</dbReference>
<dbReference type="SUPFAM" id="SSF52440">
    <property type="entry name" value="PreATP-grasp domain"/>
    <property type="match status" value="1"/>
</dbReference>
<dbReference type="InterPro" id="IPR016185">
    <property type="entry name" value="PreATP-grasp_dom_sf"/>
</dbReference>
<keyword evidence="4" id="KW-0547">Nucleotide-binding</keyword>
<keyword evidence="2 6" id="KW-0436">Ligase</keyword>
<dbReference type="Pfam" id="PF07478">
    <property type="entry name" value="Dala_Dala_lig_C"/>
    <property type="match status" value="1"/>
</dbReference>
<reference evidence="6 7" key="1">
    <citation type="submission" date="2018-06" db="EMBL/GenBank/DDBJ databases">
        <title>Genomic Encyclopedia of Type Strains, Phase IV (KMG-IV): sequencing the most valuable type-strain genomes for metagenomic binning, comparative biology and taxonomic classification.</title>
        <authorList>
            <person name="Goeker M."/>
        </authorList>
    </citation>
    <scope>NUCLEOTIDE SEQUENCE [LARGE SCALE GENOMIC DNA]</scope>
    <source>
        <strain evidence="6 7">DSM 18048</strain>
    </source>
</reference>
<dbReference type="InterPro" id="IPR013815">
    <property type="entry name" value="ATP_grasp_subdomain_1"/>
</dbReference>
<dbReference type="OrthoDB" id="9813261at2"/>
<evidence type="ECO:0000256" key="2">
    <source>
        <dbReference type="ARBA" id="ARBA00022598"/>
    </source>
</evidence>
<comment type="caution">
    <text evidence="6">The sequence shown here is derived from an EMBL/GenBank/DDBJ whole genome shotgun (WGS) entry which is preliminary data.</text>
</comment>
<evidence type="ECO:0000256" key="4">
    <source>
        <dbReference type="PROSITE-ProRule" id="PRU00409"/>
    </source>
</evidence>
<dbReference type="AlphaFoldDB" id="A0A318S738"/>